<evidence type="ECO:0000256" key="6">
    <source>
        <dbReference type="ARBA" id="ARBA00023065"/>
    </source>
</evidence>
<accession>A0AAN9MCS7</accession>
<keyword evidence="3 8" id="KW-0813">Transport</keyword>
<dbReference type="PANTHER" id="PTHR11629:SF63">
    <property type="entry name" value="V-TYPE PROTON ATPASE SUBUNIT A"/>
    <property type="match status" value="1"/>
</dbReference>
<dbReference type="GO" id="GO:0016471">
    <property type="term" value="C:vacuolar proton-transporting V-type ATPase complex"/>
    <property type="evidence" value="ECO:0007669"/>
    <property type="project" value="TreeGrafter"/>
</dbReference>
<reference evidence="9 10" key="1">
    <citation type="submission" date="2024-01" db="EMBL/GenBank/DDBJ databases">
        <title>The genomes of 5 underutilized Papilionoideae crops provide insights into root nodulation and disease resistanc.</title>
        <authorList>
            <person name="Jiang F."/>
        </authorList>
    </citation>
    <scope>NUCLEOTIDE SEQUENCE [LARGE SCALE GENOMIC DNA]</scope>
    <source>
        <strain evidence="9">JINMINGXINNONG_FW02</strain>
        <tissue evidence="9">Leaves</tissue>
    </source>
</reference>
<dbReference type="EMBL" id="JAYMYR010000007">
    <property type="protein sequence ID" value="KAK7352285.1"/>
    <property type="molecule type" value="Genomic_DNA"/>
</dbReference>
<comment type="subcellular location">
    <subcellularLocation>
        <location evidence="1">Membrane</location>
        <topology evidence="1">Multi-pass membrane protein</topology>
    </subcellularLocation>
</comment>
<keyword evidence="6 8" id="KW-0406">Ion transport</keyword>
<keyword evidence="5" id="KW-1133">Transmembrane helix</keyword>
<keyword evidence="8" id="KW-0375">Hydrogen ion transport</keyword>
<evidence type="ECO:0000313" key="10">
    <source>
        <dbReference type="Proteomes" id="UP001374584"/>
    </source>
</evidence>
<evidence type="ECO:0000256" key="5">
    <source>
        <dbReference type="ARBA" id="ARBA00022989"/>
    </source>
</evidence>
<proteinExistence type="inferred from homology"/>
<evidence type="ECO:0000256" key="3">
    <source>
        <dbReference type="ARBA" id="ARBA00022448"/>
    </source>
</evidence>
<comment type="function">
    <text evidence="8">Essential component of the vacuolar proton pump (V-ATPase), a multimeric enzyme that catalyzes the translocation of protons across the membranes. Required for assembly and activity of the V-ATPase.</text>
</comment>
<keyword evidence="7" id="KW-0472">Membrane</keyword>
<keyword evidence="4" id="KW-0812">Transmembrane</keyword>
<dbReference type="InterPro" id="IPR002490">
    <property type="entry name" value="V-ATPase_116kDa_su"/>
</dbReference>
<dbReference type="AlphaFoldDB" id="A0AAN9MCS7"/>
<comment type="caution">
    <text evidence="9">The sequence shown here is derived from an EMBL/GenBank/DDBJ whole genome shotgun (WGS) entry which is preliminary data.</text>
</comment>
<evidence type="ECO:0000256" key="1">
    <source>
        <dbReference type="ARBA" id="ARBA00004141"/>
    </source>
</evidence>
<dbReference type="GO" id="GO:0046961">
    <property type="term" value="F:proton-transporting ATPase activity, rotational mechanism"/>
    <property type="evidence" value="ECO:0007669"/>
    <property type="project" value="InterPro"/>
</dbReference>
<comment type="similarity">
    <text evidence="2 8">Belongs to the V-ATPase 116 kDa subunit family.</text>
</comment>
<evidence type="ECO:0000313" key="9">
    <source>
        <dbReference type="EMBL" id="KAK7352285.1"/>
    </source>
</evidence>
<dbReference type="GO" id="GO:0033179">
    <property type="term" value="C:proton-transporting V-type ATPase, V0 domain"/>
    <property type="evidence" value="ECO:0007669"/>
    <property type="project" value="InterPro"/>
</dbReference>
<evidence type="ECO:0000256" key="2">
    <source>
        <dbReference type="ARBA" id="ARBA00009904"/>
    </source>
</evidence>
<name>A0AAN9MCS7_PHACN</name>
<dbReference type="GO" id="GO:0051117">
    <property type="term" value="F:ATPase binding"/>
    <property type="evidence" value="ECO:0007669"/>
    <property type="project" value="TreeGrafter"/>
</dbReference>
<keyword evidence="10" id="KW-1185">Reference proteome</keyword>
<protein>
    <recommendedName>
        <fullName evidence="8">V-type proton ATPase subunit a</fullName>
    </recommendedName>
</protein>
<dbReference type="Pfam" id="PF01496">
    <property type="entry name" value="V_ATPase_I"/>
    <property type="match status" value="2"/>
</dbReference>
<evidence type="ECO:0000256" key="8">
    <source>
        <dbReference type="RuleBase" id="RU361189"/>
    </source>
</evidence>
<sequence>MDLLRSEPMQMVQSIIPIESAHRFISYVGDLGLFQFKDIDASSEQSTVSLIEGFLYQLTHTIEFVLGAVSNTASYLRFLALRIQALFCHFKGWLLGNSNQALAHSELSSVFFDKVLLLASGAFLHALRLHWVEFQNNFYSGDGYNFIPLILAISLTEYKTLECDNVNCGDTSSFHSDYMQ</sequence>
<evidence type="ECO:0000256" key="7">
    <source>
        <dbReference type="ARBA" id="ARBA00023136"/>
    </source>
</evidence>
<evidence type="ECO:0000256" key="4">
    <source>
        <dbReference type="ARBA" id="ARBA00022692"/>
    </source>
</evidence>
<organism evidence="9 10">
    <name type="scientific">Phaseolus coccineus</name>
    <name type="common">Scarlet runner bean</name>
    <name type="synonym">Phaseolus multiflorus</name>
    <dbReference type="NCBI Taxonomy" id="3886"/>
    <lineage>
        <taxon>Eukaryota</taxon>
        <taxon>Viridiplantae</taxon>
        <taxon>Streptophyta</taxon>
        <taxon>Embryophyta</taxon>
        <taxon>Tracheophyta</taxon>
        <taxon>Spermatophyta</taxon>
        <taxon>Magnoliopsida</taxon>
        <taxon>eudicotyledons</taxon>
        <taxon>Gunneridae</taxon>
        <taxon>Pentapetalae</taxon>
        <taxon>rosids</taxon>
        <taxon>fabids</taxon>
        <taxon>Fabales</taxon>
        <taxon>Fabaceae</taxon>
        <taxon>Papilionoideae</taxon>
        <taxon>50 kb inversion clade</taxon>
        <taxon>NPAAA clade</taxon>
        <taxon>indigoferoid/millettioid clade</taxon>
        <taxon>Phaseoleae</taxon>
        <taxon>Phaseolus</taxon>
    </lineage>
</organism>
<dbReference type="PANTHER" id="PTHR11629">
    <property type="entry name" value="VACUOLAR PROTON ATPASES"/>
    <property type="match status" value="1"/>
</dbReference>
<dbReference type="GO" id="GO:0007035">
    <property type="term" value="P:vacuolar acidification"/>
    <property type="evidence" value="ECO:0007669"/>
    <property type="project" value="TreeGrafter"/>
</dbReference>
<dbReference type="Proteomes" id="UP001374584">
    <property type="component" value="Unassembled WGS sequence"/>
</dbReference>
<gene>
    <name evidence="9" type="ORF">VNO80_17705</name>
</gene>